<dbReference type="Pfam" id="PF02732">
    <property type="entry name" value="ERCC4"/>
    <property type="match status" value="1"/>
</dbReference>
<feature type="region of interest" description="Disordered" evidence="17">
    <location>
        <begin position="78"/>
        <end position="132"/>
    </location>
</feature>
<feature type="compositionally biased region" description="Basic and acidic residues" evidence="17">
    <location>
        <begin position="241"/>
        <end position="254"/>
    </location>
</feature>
<dbReference type="Proteomes" id="UP000279236">
    <property type="component" value="Unassembled WGS sequence"/>
</dbReference>
<dbReference type="GO" id="GO:0031297">
    <property type="term" value="P:replication fork processing"/>
    <property type="evidence" value="ECO:0007669"/>
    <property type="project" value="UniProtKB-ARBA"/>
</dbReference>
<dbReference type="SMART" id="SM00891">
    <property type="entry name" value="ERCC4"/>
    <property type="match status" value="1"/>
</dbReference>
<comment type="caution">
    <text evidence="19">The sequence shown here is derived from an EMBL/GenBank/DDBJ whole genome shotgun (WGS) entry which is preliminary data.</text>
</comment>
<evidence type="ECO:0000256" key="1">
    <source>
        <dbReference type="ARBA" id="ARBA00001946"/>
    </source>
</evidence>
<evidence type="ECO:0000256" key="6">
    <source>
        <dbReference type="ARBA" id="ARBA00022723"/>
    </source>
</evidence>
<evidence type="ECO:0000256" key="16">
    <source>
        <dbReference type="RuleBase" id="RU369042"/>
    </source>
</evidence>
<keyword evidence="9 16" id="KW-0378">Hydrolase</keyword>
<evidence type="ECO:0000256" key="17">
    <source>
        <dbReference type="SAM" id="MobiDB-lite"/>
    </source>
</evidence>
<keyword evidence="12 16" id="KW-0234">DNA repair</keyword>
<dbReference type="InterPro" id="IPR006166">
    <property type="entry name" value="ERCC4_domain"/>
</dbReference>
<dbReference type="Gene3D" id="1.10.150.670">
    <property type="entry name" value="Crossover junction endonuclease EME1, DNA-binding domain"/>
    <property type="match status" value="1"/>
</dbReference>
<organism evidence="19 20">
    <name type="scientific">Apiotrichum porosum</name>
    <dbReference type="NCBI Taxonomy" id="105984"/>
    <lineage>
        <taxon>Eukaryota</taxon>
        <taxon>Fungi</taxon>
        <taxon>Dikarya</taxon>
        <taxon>Basidiomycota</taxon>
        <taxon>Agaricomycotina</taxon>
        <taxon>Tremellomycetes</taxon>
        <taxon>Trichosporonales</taxon>
        <taxon>Trichosporonaceae</taxon>
        <taxon>Apiotrichum</taxon>
    </lineage>
</organism>
<evidence type="ECO:0000313" key="19">
    <source>
        <dbReference type="EMBL" id="RSH81736.1"/>
    </source>
</evidence>
<dbReference type="PANTHER" id="PTHR13451">
    <property type="entry name" value="CLASS II CROSSOVER JUNCTION ENDONUCLEASE MUS81"/>
    <property type="match status" value="1"/>
</dbReference>
<dbReference type="Gene3D" id="1.10.150.110">
    <property type="entry name" value="DNA polymerase beta, N-terminal domain-like"/>
    <property type="match status" value="1"/>
</dbReference>
<keyword evidence="13 16" id="KW-0539">Nucleus</keyword>
<dbReference type="InterPro" id="IPR047417">
    <property type="entry name" value="WHD_MUS81"/>
</dbReference>
<dbReference type="PANTHER" id="PTHR13451:SF0">
    <property type="entry name" value="CROSSOVER JUNCTION ENDONUCLEASE MUS81"/>
    <property type="match status" value="1"/>
</dbReference>
<dbReference type="FunFam" id="1.10.150.110:FF:000001">
    <property type="entry name" value="Putative Crossover junction endonuclease MUS81"/>
    <property type="match status" value="1"/>
</dbReference>
<feature type="region of interest" description="Disordered" evidence="17">
    <location>
        <begin position="353"/>
        <end position="402"/>
    </location>
</feature>
<dbReference type="SUPFAM" id="SSF52980">
    <property type="entry name" value="Restriction endonuclease-like"/>
    <property type="match status" value="1"/>
</dbReference>
<evidence type="ECO:0000259" key="18">
    <source>
        <dbReference type="SMART" id="SM00891"/>
    </source>
</evidence>
<keyword evidence="8 16" id="KW-0227">DNA damage</keyword>
<comment type="subcellular location">
    <subcellularLocation>
        <location evidence="2 16">Nucleus</location>
    </subcellularLocation>
</comment>
<dbReference type="SUPFAM" id="SSF47802">
    <property type="entry name" value="DNA polymerase beta, N-terminal domain-like"/>
    <property type="match status" value="1"/>
</dbReference>
<feature type="region of interest" description="Disordered" evidence="17">
    <location>
        <begin position="232"/>
        <end position="259"/>
    </location>
</feature>
<evidence type="ECO:0000256" key="8">
    <source>
        <dbReference type="ARBA" id="ARBA00022763"/>
    </source>
</evidence>
<dbReference type="GO" id="GO:0005634">
    <property type="term" value="C:nucleus"/>
    <property type="evidence" value="ECO:0007669"/>
    <property type="project" value="UniProtKB-SubCell"/>
</dbReference>
<gene>
    <name evidence="19" type="primary">MUS81</name>
    <name evidence="19" type="ORF">EHS24_007927</name>
</gene>
<accession>A0A427XSA5</accession>
<dbReference type="FunFam" id="1.10.10.10:FF:000307">
    <property type="entry name" value="Crossover junction endonuclease MUS81"/>
    <property type="match status" value="1"/>
</dbReference>
<dbReference type="InterPro" id="IPR010996">
    <property type="entry name" value="HHH_MUS81"/>
</dbReference>
<dbReference type="GO" id="GO:0008821">
    <property type="term" value="F:crossover junction DNA endonuclease activity"/>
    <property type="evidence" value="ECO:0007669"/>
    <property type="project" value="UniProtKB-UniRule"/>
</dbReference>
<keyword evidence="20" id="KW-1185">Reference proteome</keyword>
<dbReference type="GO" id="GO:0048257">
    <property type="term" value="F:3'-flap endonuclease activity"/>
    <property type="evidence" value="ECO:0007669"/>
    <property type="project" value="TreeGrafter"/>
</dbReference>
<dbReference type="GeneID" id="39592470"/>
<evidence type="ECO:0000313" key="20">
    <source>
        <dbReference type="Proteomes" id="UP000279236"/>
    </source>
</evidence>
<dbReference type="AlphaFoldDB" id="A0A427XSA5"/>
<evidence type="ECO:0000256" key="5">
    <source>
        <dbReference type="ARBA" id="ARBA00022722"/>
    </source>
</evidence>
<protein>
    <recommendedName>
        <fullName evidence="4 16">Crossover junction endonuclease MUS81</fullName>
        <ecNumber evidence="16">3.1.22.-</ecNumber>
    </recommendedName>
</protein>
<reference evidence="19 20" key="1">
    <citation type="submission" date="2018-11" db="EMBL/GenBank/DDBJ databases">
        <title>Genome sequence of Apiotrichum porosum DSM 27194.</title>
        <authorList>
            <person name="Aliyu H."/>
            <person name="Gorte O."/>
            <person name="Ochsenreither K."/>
        </authorList>
    </citation>
    <scope>NUCLEOTIDE SEQUENCE [LARGE SCALE GENOMIC DNA]</scope>
    <source>
        <strain evidence="19 20">DSM 27194</strain>
    </source>
</reference>
<comment type="function">
    <text evidence="15 16">Interacts with EME1 to form a DNA structure-specific endonuclease with substrate preference for branched DNA structures with a 5'-end at the branch nick. Typical substrates include 3'-flap structures, D-loops, replication forks and nicked Holliday junctions. May be required in mitosis for the processing of stalled or collapsed replication fork intermediates. May be required in meiosis for the repair of meiosis-specific double strand breaks subsequent to single-end invasion (SEI).</text>
</comment>
<dbReference type="EMBL" id="RSCE01000006">
    <property type="protein sequence ID" value="RSH81736.1"/>
    <property type="molecule type" value="Genomic_DNA"/>
</dbReference>
<evidence type="ECO:0000256" key="11">
    <source>
        <dbReference type="ARBA" id="ARBA00023172"/>
    </source>
</evidence>
<comment type="similarity">
    <text evidence="3 16">Belongs to the XPF family.</text>
</comment>
<dbReference type="InterPro" id="IPR047416">
    <property type="entry name" value="XPF_nuclease_Mus81"/>
</dbReference>
<dbReference type="GO" id="GO:0000712">
    <property type="term" value="P:resolution of meiotic recombination intermediates"/>
    <property type="evidence" value="ECO:0007669"/>
    <property type="project" value="UniProtKB-ARBA"/>
</dbReference>
<dbReference type="GO" id="GO:0000727">
    <property type="term" value="P:double-strand break repair via break-induced replication"/>
    <property type="evidence" value="ECO:0007669"/>
    <property type="project" value="UniProtKB-UniRule"/>
</dbReference>
<feature type="domain" description="ERCC4" evidence="18">
    <location>
        <begin position="418"/>
        <end position="519"/>
    </location>
</feature>
<evidence type="ECO:0000256" key="7">
    <source>
        <dbReference type="ARBA" id="ARBA00022759"/>
    </source>
</evidence>
<comment type="subunit">
    <text evidence="16">Interacts with EME1.</text>
</comment>
<dbReference type="Pfam" id="PF14716">
    <property type="entry name" value="HHH_8"/>
    <property type="match status" value="1"/>
</dbReference>
<evidence type="ECO:0000256" key="4">
    <source>
        <dbReference type="ARBA" id="ARBA00017114"/>
    </source>
</evidence>
<sequence>MPPARPCANPLFLQWLEELRDSAREKGLKTADVYQKGCRSLAACPIAYDRPRQLVQLQGIGPKTVEILEKKLKAHCEANDLPMPVSPPKRAPARSRAHATPALGDDDDDEEDETPPPPKKKKTAAKPKAYIPQRGSGPYGILIGLLLSISNPQDTIQVFLTKGELIRAAQPYSDSSYDHSERGNFATAWNGMKTLTSKGYVIVQGSPSRYCLTEDGYDVAATLRNLHPDFANHPKIPPLARNDEPAGDEPRASMEPRAAAGSPSKFLFWYIDSKGQRVKEVSSARMRLDPEEFVALRRIEFRASQRNHVIVSQLRMVDADESLSASGLSTLFAYILEDGAPPRCSCFSDEVESAAPSPVRPSTRPSLALPVPGPSRPRAPRLSSQLPLLNDTRPPPPAANQFKTSDAITFRHGSYEIVLVLDTREVESRSNRDKIAESLEAKGVRVETRALRMGDMCWVARRLDGDGGEEDECVLDYVIERKRLDDLCSSIRDGRYNEQCFRLSQSGVGNVFYVVEDWQLAGAMESHGKQIMTAKSQIQVVNGFFLKETHKLLDTIEFLAMMTRVIIKSHRDLKVIPSRFISRTSYSALQRRLRTDHSPTVYLTSFDAYQALNDKSAARTLREVLGRMLLCVRGMSPERVAAILDRWETPRQLYDAMVEREKKGVVVDGRKKRGPELFFADEVQGEGRRKIGDAQSKELWKCLWGNDADLDD</sequence>
<dbReference type="RefSeq" id="XP_028476191.1">
    <property type="nucleotide sequence ID" value="XM_028623258.1"/>
</dbReference>
<dbReference type="Gene3D" id="1.10.10.10">
    <property type="entry name" value="Winged helix-like DNA-binding domain superfamily/Winged helix DNA-binding domain"/>
    <property type="match status" value="1"/>
</dbReference>
<dbReference type="InterPro" id="IPR011335">
    <property type="entry name" value="Restrct_endonuc-II-like"/>
</dbReference>
<keyword evidence="11 16" id="KW-0233">DNA recombination</keyword>
<dbReference type="Gene3D" id="3.40.50.10130">
    <property type="match status" value="1"/>
</dbReference>
<dbReference type="OrthoDB" id="5963188at2759"/>
<evidence type="ECO:0000256" key="10">
    <source>
        <dbReference type="ARBA" id="ARBA00022842"/>
    </source>
</evidence>
<evidence type="ECO:0000256" key="2">
    <source>
        <dbReference type="ARBA" id="ARBA00004123"/>
    </source>
</evidence>
<evidence type="ECO:0000256" key="12">
    <source>
        <dbReference type="ARBA" id="ARBA00023204"/>
    </source>
</evidence>
<dbReference type="CDD" id="cd21036">
    <property type="entry name" value="WH_MUS81"/>
    <property type="match status" value="1"/>
</dbReference>
<dbReference type="InterPro" id="IPR033309">
    <property type="entry name" value="Mus81"/>
</dbReference>
<dbReference type="InterPro" id="IPR036388">
    <property type="entry name" value="WH-like_DNA-bd_sf"/>
</dbReference>
<dbReference type="GO" id="GO:0006308">
    <property type="term" value="P:DNA catabolic process"/>
    <property type="evidence" value="ECO:0007669"/>
    <property type="project" value="UniProtKB-UniRule"/>
</dbReference>
<dbReference type="GO" id="GO:0031573">
    <property type="term" value="P:mitotic intra-S DNA damage checkpoint signaling"/>
    <property type="evidence" value="ECO:0007669"/>
    <property type="project" value="TreeGrafter"/>
</dbReference>
<dbReference type="GO" id="GO:0003677">
    <property type="term" value="F:DNA binding"/>
    <property type="evidence" value="ECO:0007669"/>
    <property type="project" value="UniProtKB-UniRule"/>
</dbReference>
<dbReference type="InterPro" id="IPR042530">
    <property type="entry name" value="EME1/EME2_C"/>
</dbReference>
<comment type="cofactor">
    <cofactor evidence="1 16">
        <name>Mg(2+)</name>
        <dbReference type="ChEBI" id="CHEBI:18420"/>
    </cofactor>
</comment>
<keyword evidence="5 16" id="KW-0540">Nuclease</keyword>
<dbReference type="GO" id="GO:0046872">
    <property type="term" value="F:metal ion binding"/>
    <property type="evidence" value="ECO:0007669"/>
    <property type="project" value="UniProtKB-UniRule"/>
</dbReference>
<feature type="compositionally biased region" description="Acidic residues" evidence="17">
    <location>
        <begin position="104"/>
        <end position="114"/>
    </location>
</feature>
<name>A0A427XSA5_9TREE</name>
<dbReference type="CDD" id="cd20074">
    <property type="entry name" value="XPF_nuclease_Mus81"/>
    <property type="match status" value="1"/>
</dbReference>
<dbReference type="InterPro" id="IPR027421">
    <property type="entry name" value="DNA_pol_lamdba_lyase_dom_sf"/>
</dbReference>
<dbReference type="FunFam" id="3.40.50.10130:FF:000005">
    <property type="entry name" value="crossover junction endonuclease MUS81 isoform X1"/>
    <property type="match status" value="1"/>
</dbReference>
<evidence type="ECO:0000256" key="3">
    <source>
        <dbReference type="ARBA" id="ARBA00010015"/>
    </source>
</evidence>
<dbReference type="Pfam" id="PF21136">
    <property type="entry name" value="WHD_MUS81"/>
    <property type="match status" value="1"/>
</dbReference>
<evidence type="ECO:0000256" key="13">
    <source>
        <dbReference type="ARBA" id="ARBA00023242"/>
    </source>
</evidence>
<proteinExistence type="inferred from homology"/>
<dbReference type="EC" id="3.1.22.-" evidence="16"/>
<keyword evidence="14" id="KW-0469">Meiosis</keyword>
<keyword evidence="7 16" id="KW-0255">Endonuclease</keyword>
<evidence type="ECO:0000256" key="14">
    <source>
        <dbReference type="ARBA" id="ARBA00023254"/>
    </source>
</evidence>
<dbReference type="GO" id="GO:0048476">
    <property type="term" value="C:Holliday junction resolvase complex"/>
    <property type="evidence" value="ECO:0007669"/>
    <property type="project" value="UniProtKB-UniRule"/>
</dbReference>
<evidence type="ECO:0000256" key="15">
    <source>
        <dbReference type="ARBA" id="ARBA00058015"/>
    </source>
</evidence>
<keyword evidence="6 16" id="KW-0479">Metal-binding</keyword>
<dbReference type="STRING" id="105984.A0A427XSA5"/>
<keyword evidence="10 16" id="KW-0460">Magnesium</keyword>
<evidence type="ECO:0000256" key="9">
    <source>
        <dbReference type="ARBA" id="ARBA00022801"/>
    </source>
</evidence>